<evidence type="ECO:0000256" key="6">
    <source>
        <dbReference type="ARBA" id="ARBA00023136"/>
    </source>
</evidence>
<name>A0ABD3IJD4_EUCGL</name>
<dbReference type="EMBL" id="JBJKBG010000011">
    <property type="protein sequence ID" value="KAL3715044.1"/>
    <property type="molecule type" value="Genomic_DNA"/>
</dbReference>
<feature type="transmembrane region" description="Helical" evidence="9">
    <location>
        <begin position="14"/>
        <end position="38"/>
    </location>
</feature>
<protein>
    <recommendedName>
        <fullName evidence="8">MLO-like protein</fullName>
    </recommendedName>
</protein>
<evidence type="ECO:0000256" key="5">
    <source>
        <dbReference type="ARBA" id="ARBA00022989"/>
    </source>
</evidence>
<accession>A0ABD3IJD4</accession>
<dbReference type="InterPro" id="IPR004326">
    <property type="entry name" value="Mlo"/>
</dbReference>
<proteinExistence type="inferred from homology"/>
<evidence type="ECO:0000313" key="11">
    <source>
        <dbReference type="Proteomes" id="UP001634007"/>
    </source>
</evidence>
<dbReference type="GO" id="GO:0016020">
    <property type="term" value="C:membrane"/>
    <property type="evidence" value="ECO:0007669"/>
    <property type="project" value="UniProtKB-SubCell"/>
</dbReference>
<evidence type="ECO:0000256" key="7">
    <source>
        <dbReference type="ARBA" id="ARBA00023265"/>
    </source>
</evidence>
<reference evidence="10 11" key="1">
    <citation type="submission" date="2024-11" db="EMBL/GenBank/DDBJ databases">
        <title>Chromosome-level genome assembly of Eucalyptus globulus Labill. provides insights into its genome evolution.</title>
        <authorList>
            <person name="Li X."/>
        </authorList>
    </citation>
    <scope>NUCLEOTIDE SEQUENCE [LARGE SCALE GENOMIC DNA]</scope>
    <source>
        <strain evidence="10">CL2024</strain>
        <tissue evidence="10">Fresh tender leaves</tissue>
    </source>
</reference>
<evidence type="ECO:0000256" key="4">
    <source>
        <dbReference type="ARBA" id="ARBA00022821"/>
    </source>
</evidence>
<keyword evidence="3 8" id="KW-0812">Transmembrane</keyword>
<evidence type="ECO:0000256" key="9">
    <source>
        <dbReference type="SAM" id="Phobius"/>
    </source>
</evidence>
<keyword evidence="6 8" id="KW-0472">Membrane</keyword>
<evidence type="ECO:0000256" key="3">
    <source>
        <dbReference type="ARBA" id="ARBA00022692"/>
    </source>
</evidence>
<feature type="transmembrane region" description="Helical" evidence="9">
    <location>
        <begin position="402"/>
        <end position="427"/>
    </location>
</feature>
<dbReference type="PANTHER" id="PTHR31942">
    <property type="entry name" value="MLO-LIKE PROTEIN 1"/>
    <property type="match status" value="1"/>
</dbReference>
<evidence type="ECO:0000256" key="2">
    <source>
        <dbReference type="ARBA" id="ARBA00006574"/>
    </source>
</evidence>
<sequence length="583" mass="66120">MEGGNSGLEETPTWAVSIFCLFFFVVSFVIDSGLHHLTEVLKKRRRKSLNKALAKIKTEMMKMGFISLLLTISEIPISRICVTEAVASSFLPCKDAVEFVEPAVSSATQPSAASGLKPDFNTSLETADDGSFCTAKGLVPLISRDGVMQLNIFISVLAVFHVSYCLVTMYLGIAKMAKWKAWEEETRTLEHQIVHDPRRFQFTDQTSFGQRHMKFWSRHSLLLWPVCFIRQFRGSISKADYFTLRHGFIMANISGGSDFNFQKFVNRAFDDDFKKVVETRFWIWIFSIFFIFFGAHVKWYSIHRTLLYWLPFIPLVIVLAVSTKLQVIITQMCVQSCSADSVTRGTCLVKPNDDLFWFRQPKWLLHLVQFVMIQNSFQLAFFAWTWYEFGLTSCFNQERHDIAIRISIGVAVQILCGYVTIPLYALLSQMGSGMTKAVFSKRVVEGLRKWHKDARHRLSKSRSISTITSSRPSSSDTSVADRYLQSQADELTSETATSPPSSPANVTEDALQYRRISSASMFNSSTHEITEEESPVIISKRVVYNGEISFASSWKDSGRLKQTGDCTPITEGGVSDRFTGFDR</sequence>
<comment type="caution">
    <text evidence="10">The sequence shown here is derived from an EMBL/GenBank/DDBJ whole genome shotgun (WGS) entry which is preliminary data.</text>
</comment>
<dbReference type="PANTHER" id="PTHR31942:SF57">
    <property type="entry name" value="MLO-LIKE PROTEIN"/>
    <property type="match status" value="1"/>
</dbReference>
<keyword evidence="4 8" id="KW-0611">Plant defense</keyword>
<keyword evidence="11" id="KW-1185">Reference proteome</keyword>
<keyword evidence="8" id="KW-0112">Calmodulin-binding</keyword>
<feature type="transmembrane region" description="Helical" evidence="9">
    <location>
        <begin position="281"/>
        <end position="300"/>
    </location>
</feature>
<dbReference type="AlphaFoldDB" id="A0ABD3IJD4"/>
<evidence type="ECO:0000256" key="8">
    <source>
        <dbReference type="RuleBase" id="RU280816"/>
    </source>
</evidence>
<dbReference type="Pfam" id="PF03094">
    <property type="entry name" value="Mlo"/>
    <property type="match status" value="1"/>
</dbReference>
<comment type="similarity">
    <text evidence="2 8">Belongs to the MLO family.</text>
</comment>
<feature type="transmembrane region" description="Helical" evidence="9">
    <location>
        <begin position="363"/>
        <end position="387"/>
    </location>
</feature>
<keyword evidence="7 8" id="KW-0568">Pathogenesis-related protein</keyword>
<organism evidence="10 11">
    <name type="scientific">Eucalyptus globulus</name>
    <name type="common">Tasmanian blue gum</name>
    <dbReference type="NCBI Taxonomy" id="34317"/>
    <lineage>
        <taxon>Eukaryota</taxon>
        <taxon>Viridiplantae</taxon>
        <taxon>Streptophyta</taxon>
        <taxon>Embryophyta</taxon>
        <taxon>Tracheophyta</taxon>
        <taxon>Spermatophyta</taxon>
        <taxon>Magnoliopsida</taxon>
        <taxon>eudicotyledons</taxon>
        <taxon>Gunneridae</taxon>
        <taxon>Pentapetalae</taxon>
        <taxon>rosids</taxon>
        <taxon>malvids</taxon>
        <taxon>Myrtales</taxon>
        <taxon>Myrtaceae</taxon>
        <taxon>Myrtoideae</taxon>
        <taxon>Eucalypteae</taxon>
        <taxon>Eucalyptus</taxon>
    </lineage>
</organism>
<feature type="transmembrane region" description="Helical" evidence="9">
    <location>
        <begin position="306"/>
        <end position="322"/>
    </location>
</feature>
<comment type="function">
    <text evidence="8">May be involved in modulation of pathogen defense and leaf cell death.</text>
</comment>
<feature type="transmembrane region" description="Helical" evidence="9">
    <location>
        <begin position="152"/>
        <end position="173"/>
    </location>
</feature>
<evidence type="ECO:0000256" key="1">
    <source>
        <dbReference type="ARBA" id="ARBA00004141"/>
    </source>
</evidence>
<evidence type="ECO:0000313" key="10">
    <source>
        <dbReference type="EMBL" id="KAL3715044.1"/>
    </source>
</evidence>
<comment type="subcellular location">
    <subcellularLocation>
        <location evidence="1 8">Membrane</location>
        <topology evidence="1 8">Multi-pass membrane protein</topology>
    </subcellularLocation>
</comment>
<dbReference type="GO" id="GO:0006952">
    <property type="term" value="P:defense response"/>
    <property type="evidence" value="ECO:0007669"/>
    <property type="project" value="UniProtKB-KW"/>
</dbReference>
<dbReference type="Proteomes" id="UP001634007">
    <property type="component" value="Unassembled WGS sequence"/>
</dbReference>
<gene>
    <name evidence="8" type="primary">MLO</name>
    <name evidence="10" type="ORF">ACJRO7_006871</name>
</gene>
<keyword evidence="5 8" id="KW-1133">Transmembrane helix</keyword>
<dbReference type="GO" id="GO:0005516">
    <property type="term" value="F:calmodulin binding"/>
    <property type="evidence" value="ECO:0007669"/>
    <property type="project" value="UniProtKB-KW"/>
</dbReference>
<comment type="domain">
    <text evidence="8">The C-terminus contains a calmodulin-binding domain, which binds calmodulin in a calcium-dependent fashion.</text>
</comment>